<protein>
    <submittedName>
        <fullName evidence="1">Uncharacterized protein</fullName>
    </submittedName>
</protein>
<proteinExistence type="predicted"/>
<gene>
    <name evidence="1" type="ORF">BN55_08390</name>
</gene>
<keyword evidence="2" id="KW-1185">Reference proteome</keyword>
<comment type="caution">
    <text evidence="1">The sequence shown here is derived from an EMBL/GenBank/DDBJ whole genome shotgun (WGS) entry which is preliminary data.</text>
</comment>
<dbReference type="AlphaFoldDB" id="I7L7K2"/>
<accession>I7L7K2</accession>
<organism evidence="1 2">
    <name type="scientific">Lactobacillus hominis DSM 23910 = CRBIP 24.179</name>
    <dbReference type="NCBI Taxonomy" id="1423758"/>
    <lineage>
        <taxon>Bacteria</taxon>
        <taxon>Bacillati</taxon>
        <taxon>Bacillota</taxon>
        <taxon>Bacilli</taxon>
        <taxon>Lactobacillales</taxon>
        <taxon>Lactobacillaceae</taxon>
        <taxon>Lactobacillus</taxon>
    </lineage>
</organism>
<dbReference type="EMBL" id="CAKE01000035">
    <property type="protein sequence ID" value="CCI82687.1"/>
    <property type="molecule type" value="Genomic_DNA"/>
</dbReference>
<reference evidence="1 2" key="1">
    <citation type="submission" date="2012-06" db="EMBL/GenBank/DDBJ databases">
        <title>Draft Genome Sequence of Lactobacillus hominis Strain CRBIP 24.179T, isolated from human intestine.</title>
        <authorList>
            <person name="Cousin S."/>
            <person name="Ma L."/>
            <person name="Bizet C."/>
            <person name="Loux V."/>
            <person name="Bouchier C."/>
            <person name="Clermont D."/>
            <person name="Creno S."/>
        </authorList>
    </citation>
    <scope>NUCLEOTIDE SEQUENCE [LARGE SCALE GENOMIC DNA]</scope>
    <source>
        <strain evidence="2">CRBIP 24.179T</strain>
    </source>
</reference>
<evidence type="ECO:0000313" key="2">
    <source>
        <dbReference type="Proteomes" id="UP000009320"/>
    </source>
</evidence>
<name>I7L7K2_9LACO</name>
<sequence length="45" mass="5406">MRHTQYSFYGYTHEYSCKTKERVGAILLLPFLMKKKKSGHEIKKE</sequence>
<evidence type="ECO:0000313" key="1">
    <source>
        <dbReference type="EMBL" id="CCI82687.1"/>
    </source>
</evidence>
<dbReference type="Proteomes" id="UP000009320">
    <property type="component" value="Unassembled WGS sequence"/>
</dbReference>